<keyword evidence="2" id="KW-1185">Reference proteome</keyword>
<dbReference type="Proteomes" id="UP000507470">
    <property type="component" value="Unassembled WGS sequence"/>
</dbReference>
<dbReference type="EMBL" id="CACVKT020004265">
    <property type="protein sequence ID" value="CAC5388828.1"/>
    <property type="molecule type" value="Genomic_DNA"/>
</dbReference>
<reference evidence="1 2" key="1">
    <citation type="submission" date="2020-06" db="EMBL/GenBank/DDBJ databases">
        <authorList>
            <person name="Li R."/>
            <person name="Bekaert M."/>
        </authorList>
    </citation>
    <scope>NUCLEOTIDE SEQUENCE [LARGE SCALE GENOMIC DNA]</scope>
    <source>
        <strain evidence="2">wild</strain>
    </source>
</reference>
<protein>
    <submittedName>
        <fullName evidence="1">Uncharacterized protein</fullName>
    </submittedName>
</protein>
<organism evidence="1 2">
    <name type="scientific">Mytilus coruscus</name>
    <name type="common">Sea mussel</name>
    <dbReference type="NCBI Taxonomy" id="42192"/>
    <lineage>
        <taxon>Eukaryota</taxon>
        <taxon>Metazoa</taxon>
        <taxon>Spiralia</taxon>
        <taxon>Lophotrochozoa</taxon>
        <taxon>Mollusca</taxon>
        <taxon>Bivalvia</taxon>
        <taxon>Autobranchia</taxon>
        <taxon>Pteriomorphia</taxon>
        <taxon>Mytilida</taxon>
        <taxon>Mytiloidea</taxon>
        <taxon>Mytilidae</taxon>
        <taxon>Mytilinae</taxon>
        <taxon>Mytilus</taxon>
    </lineage>
</organism>
<dbReference type="AlphaFoldDB" id="A0A6J8BXP6"/>
<name>A0A6J8BXP6_MYTCO</name>
<dbReference type="OrthoDB" id="6153424at2759"/>
<evidence type="ECO:0000313" key="1">
    <source>
        <dbReference type="EMBL" id="CAC5388828.1"/>
    </source>
</evidence>
<accession>A0A6J8BXP6</accession>
<sequence length="189" mass="21778">MVTYRKTCVEFLCEIPSIKCTSNGISQTTTETPYVFPLHVHRENEETESNIEIVLTESVYDIKESSQICRRKAREVLVWLLSDSDRQWHPEMPNSVPIAYVMKGYSLSTNIMRSMHDNILEVCSSYGINVICSCFDGQWVKLGTRNGENKPMTLLQLQEHVWEKAKKTSREHILNAFVSYRSSGKLKPI</sequence>
<gene>
    <name evidence="1" type="ORF">MCOR_24062</name>
</gene>
<proteinExistence type="predicted"/>
<evidence type="ECO:0000313" key="2">
    <source>
        <dbReference type="Proteomes" id="UP000507470"/>
    </source>
</evidence>